<organism evidence="2 3">
    <name type="scientific">Chlorobaculum tepidum (strain ATCC 49652 / DSM 12025 / NBRC 103806 / TLS)</name>
    <name type="common">Chlorobium tepidum</name>
    <dbReference type="NCBI Taxonomy" id="194439"/>
    <lineage>
        <taxon>Bacteria</taxon>
        <taxon>Pseudomonadati</taxon>
        <taxon>Chlorobiota</taxon>
        <taxon>Chlorobiia</taxon>
        <taxon>Chlorobiales</taxon>
        <taxon>Chlorobiaceae</taxon>
        <taxon>Chlorobaculum</taxon>
    </lineage>
</organism>
<dbReference type="InterPro" id="IPR036317">
    <property type="entry name" value="Cullin_homology_sf"/>
</dbReference>
<keyword evidence="3" id="KW-1185">Reference proteome</keyword>
<evidence type="ECO:0000313" key="3">
    <source>
        <dbReference type="Proteomes" id="UP000001007"/>
    </source>
</evidence>
<dbReference type="RefSeq" id="WP_164927026.1">
    <property type="nucleotide sequence ID" value="NC_002932.3"/>
</dbReference>
<dbReference type="Proteomes" id="UP000001007">
    <property type="component" value="Chromosome"/>
</dbReference>
<dbReference type="Gene3D" id="3.30.950.30">
    <property type="entry name" value="Schlafen, AAA domain"/>
    <property type="match status" value="1"/>
</dbReference>
<feature type="domain" description="Schlafen AlbA-2" evidence="1">
    <location>
        <begin position="21"/>
        <end position="145"/>
    </location>
</feature>
<accession>Q4W543</accession>
<dbReference type="SUPFAM" id="SSF75632">
    <property type="entry name" value="Cullin homology domain"/>
    <property type="match status" value="1"/>
</dbReference>
<dbReference type="Pfam" id="PF04326">
    <property type="entry name" value="SLFN_AlbA_2"/>
    <property type="match status" value="1"/>
</dbReference>
<sequence length="226" mass="25777">MTSYKPEYLIPNLLDLVAEGEGLRIEFKRLIHSAPKIARSITAFANTSGGVILIGVDDDRRIVGIQSEKEALQVIDEAMRFHIEPKPRIEVHFEEFKRRMVLLVDIPKSPERPHFHIEPLIRRDTGKHGVERRVFIRDGSHNKAASDDRIELMLSSREPLKVAFTGRERCLLDWLNEHDRITAEEFADSAGIPMKEARRILVSLVRAGALRLDTANGDNSYTLAHR</sequence>
<dbReference type="eggNOG" id="COG2865">
    <property type="taxonomic scope" value="Bacteria"/>
</dbReference>
<name>Q4W543_CHLTE</name>
<gene>
    <name evidence="2" type="ordered locus">CT1393</name>
</gene>
<dbReference type="EnsemblBacteria" id="AAY51678">
    <property type="protein sequence ID" value="AAY51678"/>
    <property type="gene ID" value="CT1393"/>
</dbReference>
<dbReference type="HOGENOM" id="CLU_109319_0_0_10"/>
<proteinExistence type="predicted"/>
<protein>
    <recommendedName>
        <fullName evidence="1">Schlafen AlbA-2 domain-containing protein</fullName>
    </recommendedName>
</protein>
<dbReference type="eggNOG" id="COG1414">
    <property type="taxonomic scope" value="Bacteria"/>
</dbReference>
<dbReference type="KEGG" id="cte:CT1393"/>
<dbReference type="InterPro" id="IPR007421">
    <property type="entry name" value="Schlafen_AlbA_2_dom"/>
</dbReference>
<dbReference type="PANTHER" id="PTHR30595:SF6">
    <property type="entry name" value="SCHLAFEN ALBA-2 DOMAIN-CONTAINING PROTEIN"/>
    <property type="match status" value="1"/>
</dbReference>
<dbReference type="STRING" id="194439.CT1393"/>
<reference evidence="2 3" key="1">
    <citation type="journal article" date="2002" name="Proc. Natl. Acad. Sci. U.S.A.">
        <title>The complete genome sequence of Chlorobium tepidum TLS, a photosynthetic, anaerobic, green-sulfur bacterium.</title>
        <authorList>
            <person name="Eisen J.A."/>
            <person name="Nelson K.E."/>
            <person name="Paulsen I.T."/>
            <person name="Heidelberg J.F."/>
            <person name="Wu M."/>
            <person name="Dodson R.J."/>
            <person name="Deboy R."/>
            <person name="Gwinn M.L."/>
            <person name="Nelson W.C."/>
            <person name="Haft D.H."/>
            <person name="Hickey E.K."/>
            <person name="Peterson J.D."/>
            <person name="Durkin A.S."/>
            <person name="Kolonay J.L."/>
            <person name="Yang F."/>
            <person name="Holt I."/>
            <person name="Umayam L.A."/>
            <person name="Mason T."/>
            <person name="Brenner M."/>
            <person name="Shea T.P."/>
            <person name="Parksey D."/>
            <person name="Nierman W.C."/>
            <person name="Feldblyum T.V."/>
            <person name="Hansen C.L."/>
            <person name="Craven M.B."/>
            <person name="Radune D."/>
            <person name="Vamathevan J."/>
            <person name="Khouri H."/>
            <person name="White O."/>
            <person name="Gruber T.M."/>
            <person name="Ketchum K.A."/>
            <person name="Venter J.C."/>
            <person name="Tettelin H."/>
            <person name="Bryant D.A."/>
            <person name="Fraser C.M."/>
        </authorList>
    </citation>
    <scope>NUCLEOTIDE SEQUENCE [LARGE SCALE GENOMIC DNA]</scope>
    <source>
        <strain evidence="3">ATCC 49652 / DSM 12025 / NBRC 103806 / TLS</strain>
    </source>
</reference>
<dbReference type="PANTHER" id="PTHR30595">
    <property type="entry name" value="GLPR-RELATED TRANSCRIPTIONAL REPRESSOR"/>
    <property type="match status" value="1"/>
</dbReference>
<dbReference type="InterPro" id="IPR038461">
    <property type="entry name" value="Schlafen_AlbA_2_dom_sf"/>
</dbReference>
<dbReference type="AlphaFoldDB" id="Q4W543"/>
<evidence type="ECO:0000259" key="1">
    <source>
        <dbReference type="Pfam" id="PF04326"/>
    </source>
</evidence>
<dbReference type="EMBL" id="AE006470">
    <property type="protein sequence ID" value="AAY51678.1"/>
    <property type="molecule type" value="Genomic_DNA"/>
</dbReference>
<evidence type="ECO:0000313" key="2">
    <source>
        <dbReference type="EMBL" id="AAY51678.1"/>
    </source>
</evidence>